<dbReference type="Proteomes" id="UP000078559">
    <property type="component" value="Chromosome 5"/>
</dbReference>
<evidence type="ECO:0000313" key="1">
    <source>
        <dbReference type="EMBL" id="KUI69273.1"/>
    </source>
</evidence>
<keyword evidence="2" id="KW-1185">Reference proteome</keyword>
<gene>
    <name evidence="1" type="ORF">VM1G_11604</name>
</gene>
<accession>A0A194VZI1</accession>
<dbReference type="AlphaFoldDB" id="A0A194VZI1"/>
<name>A0A194VZI1_CYTMA</name>
<proteinExistence type="predicted"/>
<reference evidence="1" key="1">
    <citation type="submission" date="2014-12" db="EMBL/GenBank/DDBJ databases">
        <title>Genome Sequence of Valsa Canker Pathogens Uncovers a Specific Adaption of Colonization on Woody Bark.</title>
        <authorList>
            <person name="Yin Z."/>
            <person name="Liu H."/>
            <person name="Gao X."/>
            <person name="Li Z."/>
            <person name="Song N."/>
            <person name="Ke X."/>
            <person name="Dai Q."/>
            <person name="Wu Y."/>
            <person name="Sun Y."/>
            <person name="Xu J.-R."/>
            <person name="Kang Z.K."/>
            <person name="Wang L."/>
            <person name="Huang L."/>
        </authorList>
    </citation>
    <scope>NUCLEOTIDE SEQUENCE [LARGE SCALE GENOMIC DNA]</scope>
    <source>
        <strain evidence="1">03-8</strain>
    </source>
</reference>
<organism evidence="1 2">
    <name type="scientific">Cytospora mali</name>
    <name type="common">Apple Valsa canker fungus</name>
    <name type="synonym">Valsa mali</name>
    <dbReference type="NCBI Taxonomy" id="578113"/>
    <lineage>
        <taxon>Eukaryota</taxon>
        <taxon>Fungi</taxon>
        <taxon>Dikarya</taxon>
        <taxon>Ascomycota</taxon>
        <taxon>Pezizomycotina</taxon>
        <taxon>Sordariomycetes</taxon>
        <taxon>Sordariomycetidae</taxon>
        <taxon>Diaporthales</taxon>
        <taxon>Cytosporaceae</taxon>
        <taxon>Cytospora</taxon>
    </lineage>
</organism>
<evidence type="ECO:0000313" key="2">
    <source>
        <dbReference type="Proteomes" id="UP000078559"/>
    </source>
</evidence>
<sequence>MSHAAYCPRRSVNWDFDRPKGGAGAGLGCVGVSLESSTEALRRSGWSAARGGISSSAGRAFGVSKSKPPVTAILDKPTTLVDLKLEELKRFESFDFDRTICGAAFELAFLTSSFRAWVVSSWLLFLLPSGVST</sequence>
<protein>
    <submittedName>
        <fullName evidence="1">Uncharacterized protein</fullName>
    </submittedName>
</protein>
<dbReference type="EMBL" id="CM003102">
    <property type="protein sequence ID" value="KUI69273.1"/>
    <property type="molecule type" value="Genomic_DNA"/>
</dbReference>